<dbReference type="AlphaFoldDB" id="A0A242Z1C1"/>
<sequence length="182" mass="20816">MVGTTLQCKENINIQKLLPQFDKTTQITVDFSYFSDSPGLVYSPILNSIALSIDEICSILECNPYFINDVWAIGLNKLEHVPCIGIGFINDSKLIIPGIIREEIKKELIIENQQGILGLYIRGPKELIRLIRSCVCCDEIGMHVDRDEYFCATCFSKKQAVLYEDYQRYMDDEGYELLSKDI</sequence>
<comment type="caution">
    <text evidence="1">The sequence shown here is derived from an EMBL/GenBank/DDBJ whole genome shotgun (WGS) entry which is preliminary data.</text>
</comment>
<accession>A0A242Z1C1</accession>
<evidence type="ECO:0000313" key="2">
    <source>
        <dbReference type="Proteomes" id="UP000194945"/>
    </source>
</evidence>
<reference evidence="1 2" key="1">
    <citation type="submission" date="2016-10" db="EMBL/GenBank/DDBJ databases">
        <title>Comparative genomics of Bacillus thuringiensis reveals a path to pathogens against multiple invertebrate hosts.</title>
        <authorList>
            <person name="Zheng J."/>
            <person name="Gao Q."/>
            <person name="Liu H."/>
            <person name="Peng D."/>
            <person name="Ruan L."/>
            <person name="Sun M."/>
        </authorList>
    </citation>
    <scope>NUCLEOTIDE SEQUENCE [LARGE SCALE GENOMIC DNA]</scope>
    <source>
        <strain evidence="1">BGSC 4BK1</strain>
    </source>
</reference>
<dbReference type="EMBL" id="NFDE01000063">
    <property type="protein sequence ID" value="OTX84892.1"/>
    <property type="molecule type" value="Genomic_DNA"/>
</dbReference>
<protein>
    <submittedName>
        <fullName evidence="1">Uncharacterized protein</fullName>
    </submittedName>
</protein>
<evidence type="ECO:0000313" key="1">
    <source>
        <dbReference type="EMBL" id="OTX84892.1"/>
    </source>
</evidence>
<gene>
    <name evidence="1" type="ORF">BK730_24260</name>
</gene>
<proteinExistence type="predicted"/>
<organism evidence="1 2">
    <name type="scientific">Bacillus wiedmannii</name>
    <dbReference type="NCBI Taxonomy" id="1890302"/>
    <lineage>
        <taxon>Bacteria</taxon>
        <taxon>Bacillati</taxon>
        <taxon>Bacillota</taxon>
        <taxon>Bacilli</taxon>
        <taxon>Bacillales</taxon>
        <taxon>Bacillaceae</taxon>
        <taxon>Bacillus</taxon>
        <taxon>Bacillus cereus group</taxon>
    </lineage>
</organism>
<dbReference type="RefSeq" id="WP_086423063.1">
    <property type="nucleotide sequence ID" value="NZ_NFDE01000063.1"/>
</dbReference>
<dbReference type="Proteomes" id="UP000194945">
    <property type="component" value="Unassembled WGS sequence"/>
</dbReference>
<name>A0A242Z1C1_9BACI</name>